<dbReference type="RefSeq" id="WP_344043570.1">
    <property type="nucleotide sequence ID" value="NZ_BAAAPB010000001.1"/>
</dbReference>
<sequence>MPRRPLVAVLVAVLLAVPLLSSIPAPASAAGSAPNVAVPAEGRAVKARATRFVGHGTARSCTSRAVVAAVAKGGVIKFRCGARPVTIKMGATAKVVNSRKRVVIDGGGKVTLDGLGRHRILYMNTCDAKQGWTTSHCDDQQYPQLVVQNITLKGGYDGDDSYEHGGGGAIFDRGGQLRIVNTHFVRNRCRPTGPDVGGGAVRALEQWRDRPVYVVGSVFRGGRCSNGAGLSSIGVSWRVLNSVFRNNAAIGHGANPADAGTPGGGSGGAIYLDGNRFTLELAGTTITRNVANEGGGAVFFVSNDRTGSMSVRSSSLTANTSRGFENYPGIFFLGSGRPTFSRSVVR</sequence>
<evidence type="ECO:0008006" key="4">
    <source>
        <dbReference type="Google" id="ProtNLM"/>
    </source>
</evidence>
<accession>A0ABN2QM79</accession>
<dbReference type="EMBL" id="BAAAPB010000001">
    <property type="protein sequence ID" value="GAA1954994.1"/>
    <property type="molecule type" value="Genomic_DNA"/>
</dbReference>
<keyword evidence="1" id="KW-0732">Signal</keyword>
<gene>
    <name evidence="2" type="ORF">GCM10009798_12780</name>
</gene>
<feature type="chain" id="PRO_5046334184" description="Right-handed parallel beta-helix repeat-containing protein" evidence="1">
    <location>
        <begin position="30"/>
        <end position="346"/>
    </location>
</feature>
<protein>
    <recommendedName>
        <fullName evidence="4">Right-handed parallel beta-helix repeat-containing protein</fullName>
    </recommendedName>
</protein>
<keyword evidence="3" id="KW-1185">Reference proteome</keyword>
<dbReference type="SUPFAM" id="SSF51126">
    <property type="entry name" value="Pectin lyase-like"/>
    <property type="match status" value="1"/>
</dbReference>
<dbReference type="Proteomes" id="UP001500571">
    <property type="component" value="Unassembled WGS sequence"/>
</dbReference>
<organism evidence="2 3">
    <name type="scientific">Nocardioides panacihumi</name>
    <dbReference type="NCBI Taxonomy" id="400774"/>
    <lineage>
        <taxon>Bacteria</taxon>
        <taxon>Bacillati</taxon>
        <taxon>Actinomycetota</taxon>
        <taxon>Actinomycetes</taxon>
        <taxon>Propionibacteriales</taxon>
        <taxon>Nocardioidaceae</taxon>
        <taxon>Nocardioides</taxon>
    </lineage>
</organism>
<dbReference type="InterPro" id="IPR011050">
    <property type="entry name" value="Pectin_lyase_fold/virulence"/>
</dbReference>
<evidence type="ECO:0000313" key="3">
    <source>
        <dbReference type="Proteomes" id="UP001500571"/>
    </source>
</evidence>
<evidence type="ECO:0000256" key="1">
    <source>
        <dbReference type="SAM" id="SignalP"/>
    </source>
</evidence>
<comment type="caution">
    <text evidence="2">The sequence shown here is derived from an EMBL/GenBank/DDBJ whole genome shotgun (WGS) entry which is preliminary data.</text>
</comment>
<evidence type="ECO:0000313" key="2">
    <source>
        <dbReference type="EMBL" id="GAA1954994.1"/>
    </source>
</evidence>
<feature type="signal peptide" evidence="1">
    <location>
        <begin position="1"/>
        <end position="29"/>
    </location>
</feature>
<reference evidence="3" key="1">
    <citation type="journal article" date="2019" name="Int. J. Syst. Evol. Microbiol.">
        <title>The Global Catalogue of Microorganisms (GCM) 10K type strain sequencing project: providing services to taxonomists for standard genome sequencing and annotation.</title>
        <authorList>
            <consortium name="The Broad Institute Genomics Platform"/>
            <consortium name="The Broad Institute Genome Sequencing Center for Infectious Disease"/>
            <person name="Wu L."/>
            <person name="Ma J."/>
        </authorList>
    </citation>
    <scope>NUCLEOTIDE SEQUENCE [LARGE SCALE GENOMIC DNA]</scope>
    <source>
        <strain evidence="3">JCM 15309</strain>
    </source>
</reference>
<name>A0ABN2QM79_9ACTN</name>
<proteinExistence type="predicted"/>